<evidence type="ECO:0000256" key="2">
    <source>
        <dbReference type="ARBA" id="ARBA00022679"/>
    </source>
</evidence>
<dbReference type="SUPFAM" id="SSF56112">
    <property type="entry name" value="Protein kinase-like (PK-like)"/>
    <property type="match status" value="1"/>
</dbReference>
<sequence length="929" mass="94325">MSLDDRQSLQLQELQSVGLIAEPSLLPREMLDGLRTVSSQPQDQYAHPHPPDHAPHLGDPHGLHFTASAPLEGPKAAAGSADPTTRPRQPLIPVLNLTSVRRGTTGASARGATTDTGRTVPLSAMLRGTPKGAPTTNGTSLAGGSALDSCASPPTPGKAARLTGTSVASNSSAFSPPDPPASSSSRYASAATSVTASTAASASACRIDVSAFGNAAPGVLQRIPEAEQPLEAAAPAPVQAATYEELACRRLLYQDPATHLLLLKILLDLLVSPAGGLDSTYVPQRPADGGLPHAEYILLWHLNAPRNAGVVNELCRRAQRRAALAAAASAAAAPAPSTAPAPPSSRAAQRAASQGPRRTGTGGVSVPSDSARDHPSGPQTPAPAQRSPQPSPPPLEPQAVPLARPAAVSRALQLLSRPLFDATRYSNLQFVARGAYGGIYRARLEPVGAQPGPGPLRPAGPLAGVHSAAARAVPGPGAGAAAGPVQVVIKTIPLPGSPFDGCVLADVFGEVSIMERFTGHECICQLLDYGMHDDAYWIVMRRYRCSLADWRARQRPLGDAAAPPKPAPPSVRAAACVYLSALAQIVEALRLLAAHHVIHFDLKCSNVLIEPLPGVRDGELWAPVGGVAPAIGTETDSGCGGHCDGCGGGGEEPRRPQCGSGGDGSSCAGTSSVGGATSSSSGGASTSSGSGGGASAGGGSFSVEARAVVPFRCVLADFGEARAYRSAAEAFTARNRGTEVFKSPEMLLMDAGGRSGSASASGYAAPAGGVSSPCGPLSPSGSLRAPPPSRLPLSPAAKLPSGQLGRSPSRPTSASAAAAAGSRPGPGKRQVLAGAGLASDVWSLGCLAYELLSGTVLFGGDYASVTHRVAFGSGERLTLTEAEQARLGRLPQLVGLVEWILARDPAKRPSLEQIAARIQQARAELGTSC</sequence>
<feature type="compositionally biased region" description="Low complexity" evidence="6">
    <location>
        <begin position="168"/>
        <end position="186"/>
    </location>
</feature>
<evidence type="ECO:0000256" key="4">
    <source>
        <dbReference type="ARBA" id="ARBA00022777"/>
    </source>
</evidence>
<feature type="compositionally biased region" description="Low complexity" evidence="6">
    <location>
        <begin position="774"/>
        <end position="784"/>
    </location>
</feature>
<keyword evidence="5" id="KW-0067">ATP-binding</keyword>
<dbReference type="STRING" id="33097.A0A150GZ13"/>
<dbReference type="GO" id="GO:0005524">
    <property type="term" value="F:ATP binding"/>
    <property type="evidence" value="ECO:0007669"/>
    <property type="project" value="UniProtKB-KW"/>
</dbReference>
<dbReference type="GO" id="GO:0004674">
    <property type="term" value="F:protein serine/threonine kinase activity"/>
    <property type="evidence" value="ECO:0007669"/>
    <property type="project" value="UniProtKB-EC"/>
</dbReference>
<protein>
    <recommendedName>
        <fullName evidence="1">non-specific serine/threonine protein kinase</fullName>
        <ecNumber evidence="1">2.7.11.1</ecNumber>
    </recommendedName>
</protein>
<dbReference type="OrthoDB" id="568369at2759"/>
<proteinExistence type="predicted"/>
<comment type="caution">
    <text evidence="8">The sequence shown here is derived from an EMBL/GenBank/DDBJ whole genome shotgun (WGS) entry which is preliminary data.</text>
</comment>
<dbReference type="InterPro" id="IPR050660">
    <property type="entry name" value="NEK_Ser/Thr_kinase"/>
</dbReference>
<feature type="compositionally biased region" description="Low complexity" evidence="6">
    <location>
        <begin position="344"/>
        <end position="358"/>
    </location>
</feature>
<evidence type="ECO:0000313" key="8">
    <source>
        <dbReference type="EMBL" id="KXZ55089.1"/>
    </source>
</evidence>
<evidence type="ECO:0000256" key="5">
    <source>
        <dbReference type="ARBA" id="ARBA00022840"/>
    </source>
</evidence>
<dbReference type="InterPro" id="IPR011009">
    <property type="entry name" value="Kinase-like_dom_sf"/>
</dbReference>
<evidence type="ECO:0000256" key="1">
    <source>
        <dbReference type="ARBA" id="ARBA00012513"/>
    </source>
</evidence>
<dbReference type="PANTHER" id="PTHR43671">
    <property type="entry name" value="SERINE/THREONINE-PROTEIN KINASE NEK"/>
    <property type="match status" value="1"/>
</dbReference>
<feature type="compositionally biased region" description="Low complexity" evidence="6">
    <location>
        <begin position="791"/>
        <end position="828"/>
    </location>
</feature>
<dbReference type="GO" id="GO:0005634">
    <property type="term" value="C:nucleus"/>
    <property type="evidence" value="ECO:0007669"/>
    <property type="project" value="TreeGrafter"/>
</dbReference>
<feature type="compositionally biased region" description="Low complexity" evidence="6">
    <location>
        <begin position="103"/>
        <end position="119"/>
    </location>
</feature>
<gene>
    <name evidence="8" type="ORF">GPECTOR_3g244</name>
</gene>
<reference evidence="9" key="1">
    <citation type="journal article" date="2016" name="Nat. Commun.">
        <title>The Gonium pectorale genome demonstrates co-option of cell cycle regulation during the evolution of multicellularity.</title>
        <authorList>
            <person name="Hanschen E.R."/>
            <person name="Marriage T.N."/>
            <person name="Ferris P.J."/>
            <person name="Hamaji T."/>
            <person name="Toyoda A."/>
            <person name="Fujiyama A."/>
            <person name="Neme R."/>
            <person name="Noguchi H."/>
            <person name="Minakuchi Y."/>
            <person name="Suzuki M."/>
            <person name="Kawai-Toyooka H."/>
            <person name="Smith D.R."/>
            <person name="Sparks H."/>
            <person name="Anderson J."/>
            <person name="Bakaric R."/>
            <person name="Luria V."/>
            <person name="Karger A."/>
            <person name="Kirschner M.W."/>
            <person name="Durand P.M."/>
            <person name="Michod R.E."/>
            <person name="Nozaki H."/>
            <person name="Olson B.J."/>
        </authorList>
    </citation>
    <scope>NUCLEOTIDE SEQUENCE [LARGE SCALE GENOMIC DNA]</scope>
    <source>
        <strain evidence="9">NIES-2863</strain>
    </source>
</reference>
<dbReference type="GO" id="GO:0007059">
    <property type="term" value="P:chromosome segregation"/>
    <property type="evidence" value="ECO:0007669"/>
    <property type="project" value="TreeGrafter"/>
</dbReference>
<feature type="compositionally biased region" description="Basic and acidic residues" evidence="6">
    <location>
        <begin position="49"/>
        <end position="62"/>
    </location>
</feature>
<evidence type="ECO:0000313" key="9">
    <source>
        <dbReference type="Proteomes" id="UP000075714"/>
    </source>
</evidence>
<feature type="domain" description="Protein kinase" evidence="7">
    <location>
        <begin position="425"/>
        <end position="925"/>
    </location>
</feature>
<feature type="region of interest" description="Disordered" evidence="6">
    <location>
        <begin position="774"/>
        <end position="828"/>
    </location>
</feature>
<keyword evidence="2" id="KW-0808">Transferase</keyword>
<dbReference type="SMART" id="SM00220">
    <property type="entry name" value="S_TKc"/>
    <property type="match status" value="1"/>
</dbReference>
<dbReference type="EC" id="2.7.11.1" evidence="1"/>
<feature type="region of interest" description="Disordered" evidence="6">
    <location>
        <begin position="38"/>
        <end position="89"/>
    </location>
</feature>
<feature type="region of interest" description="Disordered" evidence="6">
    <location>
        <begin position="669"/>
        <end position="697"/>
    </location>
</feature>
<feature type="region of interest" description="Disordered" evidence="6">
    <location>
        <begin position="103"/>
        <end position="186"/>
    </location>
</feature>
<organism evidence="8 9">
    <name type="scientific">Gonium pectorale</name>
    <name type="common">Green alga</name>
    <dbReference type="NCBI Taxonomy" id="33097"/>
    <lineage>
        <taxon>Eukaryota</taxon>
        <taxon>Viridiplantae</taxon>
        <taxon>Chlorophyta</taxon>
        <taxon>core chlorophytes</taxon>
        <taxon>Chlorophyceae</taxon>
        <taxon>CS clade</taxon>
        <taxon>Chlamydomonadales</taxon>
        <taxon>Volvocaceae</taxon>
        <taxon>Gonium</taxon>
    </lineage>
</organism>
<evidence type="ECO:0000256" key="6">
    <source>
        <dbReference type="SAM" id="MobiDB-lite"/>
    </source>
</evidence>
<dbReference type="Pfam" id="PF00069">
    <property type="entry name" value="Pkinase"/>
    <property type="match status" value="1"/>
</dbReference>
<keyword evidence="9" id="KW-1185">Reference proteome</keyword>
<evidence type="ECO:0000256" key="3">
    <source>
        <dbReference type="ARBA" id="ARBA00022741"/>
    </source>
</evidence>
<feature type="region of interest" description="Disordered" evidence="6">
    <location>
        <begin position="333"/>
        <end position="399"/>
    </location>
</feature>
<dbReference type="Gene3D" id="1.10.510.10">
    <property type="entry name" value="Transferase(Phosphotransferase) domain 1"/>
    <property type="match status" value="2"/>
</dbReference>
<keyword evidence="4" id="KW-0418">Kinase</keyword>
<dbReference type="InterPro" id="IPR008271">
    <property type="entry name" value="Ser/Thr_kinase_AS"/>
</dbReference>
<keyword evidence="3" id="KW-0547">Nucleotide-binding</keyword>
<accession>A0A150GZ13</accession>
<evidence type="ECO:0000259" key="7">
    <source>
        <dbReference type="PROSITE" id="PS50011"/>
    </source>
</evidence>
<dbReference type="PANTHER" id="PTHR43671:SF13">
    <property type="entry name" value="SERINE_THREONINE-PROTEIN KINASE NEK2"/>
    <property type="match status" value="1"/>
</dbReference>
<name>A0A150GZ13_GONPE</name>
<dbReference type="EMBL" id="LSYV01000004">
    <property type="protein sequence ID" value="KXZ55089.1"/>
    <property type="molecule type" value="Genomic_DNA"/>
</dbReference>
<dbReference type="InterPro" id="IPR000719">
    <property type="entry name" value="Prot_kinase_dom"/>
</dbReference>
<dbReference type="PROSITE" id="PS00108">
    <property type="entry name" value="PROTEIN_KINASE_ST"/>
    <property type="match status" value="1"/>
</dbReference>
<dbReference type="AlphaFoldDB" id="A0A150GZ13"/>
<dbReference type="PROSITE" id="PS50011">
    <property type="entry name" value="PROTEIN_KINASE_DOM"/>
    <property type="match status" value="1"/>
</dbReference>
<dbReference type="GO" id="GO:0005737">
    <property type="term" value="C:cytoplasm"/>
    <property type="evidence" value="ECO:0007669"/>
    <property type="project" value="TreeGrafter"/>
</dbReference>
<feature type="compositionally biased region" description="Low complexity" evidence="6">
    <location>
        <begin position="669"/>
        <end position="688"/>
    </location>
</feature>
<dbReference type="Proteomes" id="UP000075714">
    <property type="component" value="Unassembled WGS sequence"/>
</dbReference>